<dbReference type="PANTHER" id="PTHR44858">
    <property type="entry name" value="TETRATRICOPEPTIDE REPEAT PROTEIN 6"/>
    <property type="match status" value="1"/>
</dbReference>
<evidence type="ECO:0008006" key="7">
    <source>
        <dbReference type="Google" id="ProtNLM"/>
    </source>
</evidence>
<keyword evidence="2 3" id="KW-0802">TPR repeat</keyword>
<evidence type="ECO:0000313" key="5">
    <source>
        <dbReference type="EMBL" id="GGZ26265.1"/>
    </source>
</evidence>
<accession>A0A918PZL0</accession>
<feature type="signal peptide" evidence="4">
    <location>
        <begin position="1"/>
        <end position="19"/>
    </location>
</feature>
<name>A0A918PZL0_9BACT</name>
<dbReference type="EMBL" id="BMWX01000003">
    <property type="protein sequence ID" value="GGZ26265.1"/>
    <property type="molecule type" value="Genomic_DNA"/>
</dbReference>
<proteinExistence type="predicted"/>
<organism evidence="5 6">
    <name type="scientific">Echinicola pacifica</name>
    <dbReference type="NCBI Taxonomy" id="346377"/>
    <lineage>
        <taxon>Bacteria</taxon>
        <taxon>Pseudomonadati</taxon>
        <taxon>Bacteroidota</taxon>
        <taxon>Cytophagia</taxon>
        <taxon>Cytophagales</taxon>
        <taxon>Cyclobacteriaceae</taxon>
        <taxon>Echinicola</taxon>
    </lineage>
</organism>
<feature type="repeat" description="TPR" evidence="3">
    <location>
        <begin position="50"/>
        <end position="83"/>
    </location>
</feature>
<dbReference type="AlphaFoldDB" id="A0A918PZL0"/>
<evidence type="ECO:0000256" key="1">
    <source>
        <dbReference type="ARBA" id="ARBA00022737"/>
    </source>
</evidence>
<reference evidence="5" key="1">
    <citation type="journal article" date="2014" name="Int. J. Syst. Evol. Microbiol.">
        <title>Complete genome sequence of Corynebacterium casei LMG S-19264T (=DSM 44701T), isolated from a smear-ripened cheese.</title>
        <authorList>
            <consortium name="US DOE Joint Genome Institute (JGI-PGF)"/>
            <person name="Walter F."/>
            <person name="Albersmeier A."/>
            <person name="Kalinowski J."/>
            <person name="Ruckert C."/>
        </authorList>
    </citation>
    <scope>NUCLEOTIDE SEQUENCE</scope>
    <source>
        <strain evidence="5">KCTC 12368</strain>
    </source>
</reference>
<dbReference type="Gene3D" id="1.25.40.10">
    <property type="entry name" value="Tetratricopeptide repeat domain"/>
    <property type="match status" value="3"/>
</dbReference>
<dbReference type="PROSITE" id="PS50005">
    <property type="entry name" value="TPR"/>
    <property type="match status" value="3"/>
</dbReference>
<sequence>MRKLFLVVLVLSLSSCGHSLQEAERHFAQGQYYKTISELNWVLFMKMSNTEALQLRAMAYEQLKDWNNALMDYKLILQMKPEDGIAYAGIGKVYWEQGSYILAEKNLLLAARYRDDDAELMILLGRAMIKNKNFQSADLFLLKATELEPKLAKAYFYRGIVQAHLGDAMGSASQFNMYLMYAEDNIKAYYNRGFAMLSMGMTDWAREDFEFVLKHNPKHHEALARHAVCIMSSNPGKACADLQLAANKGSEFAKEHLKLCR</sequence>
<reference evidence="5" key="2">
    <citation type="submission" date="2020-09" db="EMBL/GenBank/DDBJ databases">
        <authorList>
            <person name="Sun Q."/>
            <person name="Kim S."/>
        </authorList>
    </citation>
    <scope>NUCLEOTIDE SEQUENCE</scope>
    <source>
        <strain evidence="5">KCTC 12368</strain>
    </source>
</reference>
<dbReference type="InterPro" id="IPR019734">
    <property type="entry name" value="TPR_rpt"/>
</dbReference>
<dbReference type="InterPro" id="IPR011990">
    <property type="entry name" value="TPR-like_helical_dom_sf"/>
</dbReference>
<dbReference type="Proteomes" id="UP000619457">
    <property type="component" value="Unassembled WGS sequence"/>
</dbReference>
<feature type="repeat" description="TPR" evidence="3">
    <location>
        <begin position="186"/>
        <end position="219"/>
    </location>
</feature>
<dbReference type="PROSITE" id="PS51257">
    <property type="entry name" value="PROKAR_LIPOPROTEIN"/>
    <property type="match status" value="1"/>
</dbReference>
<comment type="caution">
    <text evidence="5">The sequence shown here is derived from an EMBL/GenBank/DDBJ whole genome shotgun (WGS) entry which is preliminary data.</text>
</comment>
<evidence type="ECO:0000256" key="2">
    <source>
        <dbReference type="ARBA" id="ARBA00022803"/>
    </source>
</evidence>
<dbReference type="InterPro" id="IPR050498">
    <property type="entry name" value="Ycf3"/>
</dbReference>
<evidence type="ECO:0000256" key="4">
    <source>
        <dbReference type="SAM" id="SignalP"/>
    </source>
</evidence>
<feature type="chain" id="PRO_5038055137" description="Tetratricopeptide repeat-containing protein" evidence="4">
    <location>
        <begin position="20"/>
        <end position="261"/>
    </location>
</feature>
<dbReference type="Pfam" id="PF13181">
    <property type="entry name" value="TPR_8"/>
    <property type="match status" value="2"/>
</dbReference>
<keyword evidence="1" id="KW-0677">Repeat</keyword>
<evidence type="ECO:0000256" key="3">
    <source>
        <dbReference type="PROSITE-ProRule" id="PRU00339"/>
    </source>
</evidence>
<gene>
    <name evidence="5" type="ORF">GCM10007049_18670</name>
</gene>
<dbReference type="RefSeq" id="WP_018473236.1">
    <property type="nucleotide sequence ID" value="NZ_BMWX01000003.1"/>
</dbReference>
<dbReference type="PANTHER" id="PTHR44858:SF1">
    <property type="entry name" value="UDP-N-ACETYLGLUCOSAMINE--PEPTIDE N-ACETYLGLUCOSAMINYLTRANSFERASE SPINDLY-RELATED"/>
    <property type="match status" value="1"/>
</dbReference>
<evidence type="ECO:0000313" key="6">
    <source>
        <dbReference type="Proteomes" id="UP000619457"/>
    </source>
</evidence>
<dbReference type="SUPFAM" id="SSF48452">
    <property type="entry name" value="TPR-like"/>
    <property type="match status" value="1"/>
</dbReference>
<dbReference type="SMART" id="SM00028">
    <property type="entry name" value="TPR"/>
    <property type="match status" value="4"/>
</dbReference>
<protein>
    <recommendedName>
        <fullName evidence="7">Tetratricopeptide repeat-containing protein</fullName>
    </recommendedName>
</protein>
<keyword evidence="6" id="KW-1185">Reference proteome</keyword>
<feature type="repeat" description="TPR" evidence="3">
    <location>
        <begin position="118"/>
        <end position="151"/>
    </location>
</feature>
<keyword evidence="4" id="KW-0732">Signal</keyword>